<dbReference type="EMBL" id="VORB01000010">
    <property type="protein sequence ID" value="TXC76225.1"/>
    <property type="molecule type" value="Genomic_DNA"/>
</dbReference>
<evidence type="ECO:0000313" key="3">
    <source>
        <dbReference type="EMBL" id="TXC76225.1"/>
    </source>
</evidence>
<dbReference type="Proteomes" id="UP000321168">
    <property type="component" value="Unassembled WGS sequence"/>
</dbReference>
<dbReference type="AlphaFoldDB" id="A0A5C6UZZ0"/>
<evidence type="ECO:0000313" key="4">
    <source>
        <dbReference type="Proteomes" id="UP000321168"/>
    </source>
</evidence>
<gene>
    <name evidence="3" type="ORF">FRX97_10785</name>
</gene>
<dbReference type="RefSeq" id="WP_147015227.1">
    <property type="nucleotide sequence ID" value="NZ_VORB01000010.1"/>
</dbReference>
<sequence length="548" mass="61551">MQLKSIFFLLFLTAKFCFAQSPTPLDTGITINQLGKIEGLAVKLEYHQATDQLIYATILGDIYRIDKVGNSYISTLLYTKEDHGITQLQGMDLEGDLMVLSGNHFPQEFYTVGRIVKVDISSPNWKFEVLAETVLYETTPAFDHLFSGIKITRDNQRVIWCSGARGTHGEIQDYDGRFPNIRNHAFTSALLSVPLSVDSFIIQNDSTWLMENDVLFAYGSRNFFDFDYAPNGKLYAVENSGDRDDPEEMNEVIKGAHYGFPWDMGGNLNPQQFTPFDPSQDKMIHPDCRAMNLGLFTNDPSFPKKPDTLVITQGVKNYGPDADYFRNPGSGKIFKASNLGGYITTFTGHRSPLGFEFEKGNLSDGRYAGKAFMLSWTPGGDENRYVIKNGDTTGLGTFIDDSQDLVVISPKEGNSFDEIYTHQLIKGFSLPIDLVIARNRLYVIEYGGAEGNLYEVLFTPTTEIQNIEEIPSIALLPIPNYQDTYQLIGLRGKSIDIQLIDNSGKVISLKSNYQERDLLSLETFESGLYLVVASYGNQKIFQKQVRKL</sequence>
<comment type="caution">
    <text evidence="3">The sequence shown here is derived from an EMBL/GenBank/DDBJ whole genome shotgun (WGS) entry which is preliminary data.</text>
</comment>
<feature type="signal peptide" evidence="2">
    <location>
        <begin position="1"/>
        <end position="19"/>
    </location>
</feature>
<feature type="chain" id="PRO_5023018937" evidence="2">
    <location>
        <begin position="20"/>
        <end position="548"/>
    </location>
</feature>
<dbReference type="InterPro" id="IPR011042">
    <property type="entry name" value="6-blade_b-propeller_TolB-like"/>
</dbReference>
<evidence type="ECO:0000256" key="1">
    <source>
        <dbReference type="ARBA" id="ARBA00022729"/>
    </source>
</evidence>
<dbReference type="Gene3D" id="2.120.10.30">
    <property type="entry name" value="TolB, C-terminal domain"/>
    <property type="match status" value="1"/>
</dbReference>
<organism evidence="3 4">
    <name type="scientific">Luteibaculum oceani</name>
    <dbReference type="NCBI Taxonomy" id="1294296"/>
    <lineage>
        <taxon>Bacteria</taxon>
        <taxon>Pseudomonadati</taxon>
        <taxon>Bacteroidota</taxon>
        <taxon>Flavobacteriia</taxon>
        <taxon>Flavobacteriales</taxon>
        <taxon>Luteibaculaceae</taxon>
        <taxon>Luteibaculum</taxon>
    </lineage>
</organism>
<keyword evidence="4" id="KW-1185">Reference proteome</keyword>
<dbReference type="SUPFAM" id="SSF50952">
    <property type="entry name" value="Soluble quinoprotein glucose dehydrogenase"/>
    <property type="match status" value="1"/>
</dbReference>
<protein>
    <submittedName>
        <fullName evidence="3">T9SS type A sorting domain-containing protein</fullName>
    </submittedName>
</protein>
<reference evidence="3 4" key="1">
    <citation type="submission" date="2019-08" db="EMBL/GenBank/DDBJ databases">
        <title>Genome of Luteibaculum oceani JCM 18817.</title>
        <authorList>
            <person name="Bowman J.P."/>
        </authorList>
    </citation>
    <scope>NUCLEOTIDE SEQUENCE [LARGE SCALE GENOMIC DNA]</scope>
    <source>
        <strain evidence="3 4">JCM 18817</strain>
    </source>
</reference>
<name>A0A5C6UZZ0_9FLAO</name>
<dbReference type="OrthoDB" id="9811395at2"/>
<dbReference type="InterPro" id="IPR026444">
    <property type="entry name" value="Secre_tail"/>
</dbReference>
<dbReference type="InterPro" id="IPR011041">
    <property type="entry name" value="Quinoprot_gluc/sorb_DH_b-prop"/>
</dbReference>
<accession>A0A5C6UZZ0</accession>
<evidence type="ECO:0000256" key="2">
    <source>
        <dbReference type="SAM" id="SignalP"/>
    </source>
</evidence>
<proteinExistence type="predicted"/>
<dbReference type="NCBIfam" id="TIGR04183">
    <property type="entry name" value="Por_Secre_tail"/>
    <property type="match status" value="1"/>
</dbReference>
<keyword evidence="1 2" id="KW-0732">Signal</keyword>